<dbReference type="AlphaFoldDB" id="E4YX53"/>
<accession>E4YX53</accession>
<name>E4YX53_OIKDI</name>
<organism evidence="1">
    <name type="scientific">Oikopleura dioica</name>
    <name type="common">Tunicate</name>
    <dbReference type="NCBI Taxonomy" id="34765"/>
    <lineage>
        <taxon>Eukaryota</taxon>
        <taxon>Metazoa</taxon>
        <taxon>Chordata</taxon>
        <taxon>Tunicata</taxon>
        <taxon>Appendicularia</taxon>
        <taxon>Copelata</taxon>
        <taxon>Oikopleuridae</taxon>
        <taxon>Oikopleura</taxon>
    </lineage>
</organism>
<reference evidence="1" key="1">
    <citation type="journal article" date="2010" name="Science">
        <title>Plasticity of animal genome architecture unmasked by rapid evolution of a pelagic tunicate.</title>
        <authorList>
            <person name="Denoeud F."/>
            <person name="Henriet S."/>
            <person name="Mungpakdee S."/>
            <person name="Aury J.M."/>
            <person name="Da Silva C."/>
            <person name="Brinkmann H."/>
            <person name="Mikhaleva J."/>
            <person name="Olsen L.C."/>
            <person name="Jubin C."/>
            <person name="Canestro C."/>
            <person name="Bouquet J.M."/>
            <person name="Danks G."/>
            <person name="Poulain J."/>
            <person name="Campsteijn C."/>
            <person name="Adamski M."/>
            <person name="Cross I."/>
            <person name="Yadetie F."/>
            <person name="Muffato M."/>
            <person name="Louis A."/>
            <person name="Butcher S."/>
            <person name="Tsagkogeorga G."/>
            <person name="Konrad A."/>
            <person name="Singh S."/>
            <person name="Jensen M.F."/>
            <person name="Cong E.H."/>
            <person name="Eikeseth-Otteraa H."/>
            <person name="Noel B."/>
            <person name="Anthouard V."/>
            <person name="Porcel B.M."/>
            <person name="Kachouri-Lafond R."/>
            <person name="Nishino A."/>
            <person name="Ugolini M."/>
            <person name="Chourrout P."/>
            <person name="Nishida H."/>
            <person name="Aasland R."/>
            <person name="Huzurbazar S."/>
            <person name="Westhof E."/>
            <person name="Delsuc F."/>
            <person name="Lehrach H."/>
            <person name="Reinhardt R."/>
            <person name="Weissenbach J."/>
            <person name="Roy S.W."/>
            <person name="Artiguenave F."/>
            <person name="Postlethwait J.H."/>
            <person name="Manak J.R."/>
            <person name="Thompson E.M."/>
            <person name="Jaillon O."/>
            <person name="Du Pasquier L."/>
            <person name="Boudinot P."/>
            <person name="Liberles D.A."/>
            <person name="Volff J.N."/>
            <person name="Philippe H."/>
            <person name="Lenhard B."/>
            <person name="Roest Crollius H."/>
            <person name="Wincker P."/>
            <person name="Chourrout D."/>
        </authorList>
    </citation>
    <scope>NUCLEOTIDE SEQUENCE [LARGE SCALE GENOMIC DNA]</scope>
</reference>
<sequence>KNQKHKKKIIGNSACLEESTSRMSQTSLTSIFLLQRSSISTEQVELREAITRDE</sequence>
<feature type="non-terminal residue" evidence="1">
    <location>
        <position position="1"/>
    </location>
</feature>
<dbReference type="Proteomes" id="UP000011014">
    <property type="component" value="Unassembled WGS sequence"/>
</dbReference>
<gene>
    <name evidence="1" type="ORF">GSOID_T00020642001</name>
</gene>
<evidence type="ECO:0000313" key="1">
    <source>
        <dbReference type="EMBL" id="CBY40036.1"/>
    </source>
</evidence>
<protein>
    <submittedName>
        <fullName evidence="1">Uncharacterized protein</fullName>
    </submittedName>
</protein>
<dbReference type="EMBL" id="FN655746">
    <property type="protein sequence ID" value="CBY40036.1"/>
    <property type="molecule type" value="Genomic_DNA"/>
</dbReference>
<proteinExistence type="predicted"/>